<reference evidence="1" key="1">
    <citation type="submission" date="2022-07" db="EMBL/GenBank/DDBJ databases">
        <title>Genome Sequence of Phlebia brevispora.</title>
        <authorList>
            <person name="Buettner E."/>
        </authorList>
    </citation>
    <scope>NUCLEOTIDE SEQUENCE</scope>
    <source>
        <strain evidence="1">MPL23</strain>
    </source>
</reference>
<evidence type="ECO:0000313" key="1">
    <source>
        <dbReference type="EMBL" id="KAJ3543828.1"/>
    </source>
</evidence>
<dbReference type="Proteomes" id="UP001148662">
    <property type="component" value="Unassembled WGS sequence"/>
</dbReference>
<accession>A0ACC1SPV0</accession>
<comment type="caution">
    <text evidence="1">The sequence shown here is derived from an EMBL/GenBank/DDBJ whole genome shotgun (WGS) entry which is preliminary data.</text>
</comment>
<evidence type="ECO:0000313" key="2">
    <source>
        <dbReference type="Proteomes" id="UP001148662"/>
    </source>
</evidence>
<proteinExistence type="predicted"/>
<gene>
    <name evidence="1" type="ORF">NM688_g5816</name>
</gene>
<name>A0ACC1SPV0_9APHY</name>
<sequence length="319" mass="35043">MSATPTPTFSSVTPSPSATSSVDPNNPYGYTPSTSTSLIFVTLFSITTLLHLIQLVKYRLWWLIPTILLGGVGEIIGWSGRVWSSFNVDASDPYMMQIVCTIIAPTPFVAAIFITFGRLVRRLGERYSWLTPRSYSVIFLTCDIVSLVVQAAGGAIASGSNLTSTENLGGHIMLAGIVIQMIALFIFTALAIQFFVSFLGDRPIRKSYEAPEDSTLTLTNSRRWDGKLKMLSLALAFSTVVLMIRAVYRTIELADGWTGPVITHQIYFDVFDAAMVTSAMFAINFFHPGRLLFNRSDLAESEFSYADKYRTSSGAGSRA</sequence>
<organism evidence="1 2">
    <name type="scientific">Phlebia brevispora</name>
    <dbReference type="NCBI Taxonomy" id="194682"/>
    <lineage>
        <taxon>Eukaryota</taxon>
        <taxon>Fungi</taxon>
        <taxon>Dikarya</taxon>
        <taxon>Basidiomycota</taxon>
        <taxon>Agaricomycotina</taxon>
        <taxon>Agaricomycetes</taxon>
        <taxon>Polyporales</taxon>
        <taxon>Meruliaceae</taxon>
        <taxon>Phlebia</taxon>
    </lineage>
</organism>
<dbReference type="EMBL" id="JANHOG010001111">
    <property type="protein sequence ID" value="KAJ3543828.1"/>
    <property type="molecule type" value="Genomic_DNA"/>
</dbReference>
<protein>
    <submittedName>
        <fullName evidence="1">Uncharacterized protein</fullName>
    </submittedName>
</protein>
<keyword evidence="2" id="KW-1185">Reference proteome</keyword>